<sequence length="332" mass="37385">MSTNGLSARVQQFLNPEEQQRNSESQSPYRRLARRMQALVGDGGILKEVIHPGVGQLVPENASVSFRYAGFLEYSDSPFESNSYLKHPRLMRLGREVTLVGLEVGLLTMRKGEFARFLFLPDYAYGAMGCPPLIPPAATVLFEVHLLDFLDTAEVDSFFDLTLEQQRTVPLSTALGVVDTERTFGNRCFGQGRYEEAKEHYKKGIAVLGDRQPMGDEEKRSMEALQLPILLNLSLTQLRLERPAKALDYGQKALEISPHNAKALFRCGQAYMEMGEYRKARNCLMMAQEKKPLDTDIKDLLKKLESCHKGYVAECKEMCARMFASLNAASKK</sequence>
<name>W5LY61_LEPOC</name>
<dbReference type="SUPFAM" id="SSF48452">
    <property type="entry name" value="TPR-like"/>
    <property type="match status" value="1"/>
</dbReference>
<feature type="repeat" description="TPR" evidence="5">
    <location>
        <begin position="261"/>
        <end position="294"/>
    </location>
</feature>
<keyword evidence="2" id="KW-0677">Repeat</keyword>
<keyword evidence="9" id="KW-1185">Reference proteome</keyword>
<dbReference type="Pfam" id="PF00254">
    <property type="entry name" value="FKBP_C"/>
    <property type="match status" value="1"/>
</dbReference>
<reference evidence="8" key="2">
    <citation type="submission" date="2025-08" db="UniProtKB">
        <authorList>
            <consortium name="Ensembl"/>
        </authorList>
    </citation>
    <scope>IDENTIFICATION</scope>
</reference>
<keyword evidence="4" id="KW-0413">Isomerase</keyword>
<dbReference type="GO" id="GO:0007283">
    <property type="term" value="P:spermatogenesis"/>
    <property type="evidence" value="ECO:0000318"/>
    <property type="project" value="GO_Central"/>
</dbReference>
<dbReference type="GO" id="GO:0034587">
    <property type="term" value="P:piRNA processing"/>
    <property type="evidence" value="ECO:0000318"/>
    <property type="project" value="GO_Central"/>
</dbReference>
<dbReference type="Ensembl" id="ENSLOCT00000001072.1">
    <property type="protein sequence ID" value="ENSLOCP00000001068.1"/>
    <property type="gene ID" value="ENSLOCG00000000955.1"/>
</dbReference>
<dbReference type="GO" id="GO:0051879">
    <property type="term" value="F:Hsp90 protein binding"/>
    <property type="evidence" value="ECO:0000318"/>
    <property type="project" value="GO_Central"/>
</dbReference>
<evidence type="ECO:0000256" key="4">
    <source>
        <dbReference type="PROSITE-ProRule" id="PRU00277"/>
    </source>
</evidence>
<dbReference type="InParanoid" id="W5LY61"/>
<dbReference type="GO" id="GO:0005737">
    <property type="term" value="C:cytoplasm"/>
    <property type="evidence" value="ECO:0000318"/>
    <property type="project" value="GO_Central"/>
</dbReference>
<accession>W5LY61</accession>
<comment type="catalytic activity">
    <reaction evidence="4">
        <text>[protein]-peptidylproline (omega=180) = [protein]-peptidylproline (omega=0)</text>
        <dbReference type="Rhea" id="RHEA:16237"/>
        <dbReference type="Rhea" id="RHEA-COMP:10747"/>
        <dbReference type="Rhea" id="RHEA-COMP:10748"/>
        <dbReference type="ChEBI" id="CHEBI:83833"/>
        <dbReference type="ChEBI" id="CHEBI:83834"/>
        <dbReference type="EC" id="5.2.1.8"/>
    </reaction>
</comment>
<reference evidence="9" key="1">
    <citation type="submission" date="2011-12" db="EMBL/GenBank/DDBJ databases">
        <title>The Draft Genome of Lepisosteus oculatus.</title>
        <authorList>
            <consortium name="The Broad Institute Genome Assembly &amp; Analysis Group"/>
            <consortium name="Computational R&amp;D Group"/>
            <consortium name="and Sequencing Platform"/>
            <person name="Di Palma F."/>
            <person name="Alfoldi J."/>
            <person name="Johnson J."/>
            <person name="Berlin A."/>
            <person name="Gnerre S."/>
            <person name="Jaffe D."/>
            <person name="MacCallum I."/>
            <person name="Young S."/>
            <person name="Walker B.J."/>
            <person name="Lander E.S."/>
            <person name="Lindblad-Toh K."/>
        </authorList>
    </citation>
    <scope>NUCLEOTIDE SEQUENCE [LARGE SCALE GENOMIC DNA]</scope>
</reference>
<comment type="similarity">
    <text evidence="1">Belongs to the FKBP6 family.</text>
</comment>
<dbReference type="InterPro" id="IPR019734">
    <property type="entry name" value="TPR_rpt"/>
</dbReference>
<dbReference type="OMA" id="RGTKFEF"/>
<dbReference type="EC" id="5.2.1.8" evidence="4"/>
<dbReference type="Pfam" id="PF14559">
    <property type="entry name" value="TPR_19"/>
    <property type="match status" value="1"/>
</dbReference>
<dbReference type="Gene3D" id="1.25.40.10">
    <property type="entry name" value="Tetratricopeptide repeat domain"/>
    <property type="match status" value="1"/>
</dbReference>
<dbReference type="HOGENOM" id="CLU_013615_13_2_1"/>
<evidence type="ECO:0000313" key="9">
    <source>
        <dbReference type="Proteomes" id="UP000018468"/>
    </source>
</evidence>
<dbReference type="GO" id="GO:0003755">
    <property type="term" value="F:peptidyl-prolyl cis-trans isomerase activity"/>
    <property type="evidence" value="ECO:0007669"/>
    <property type="project" value="UniProtKB-KW"/>
</dbReference>
<dbReference type="STRING" id="7918.ENSLOCP00000001068"/>
<dbReference type="Proteomes" id="UP000018468">
    <property type="component" value="Linkage group LG22"/>
</dbReference>
<dbReference type="SMART" id="SM00028">
    <property type="entry name" value="TPR"/>
    <property type="match status" value="3"/>
</dbReference>
<reference evidence="8" key="3">
    <citation type="submission" date="2025-09" db="UniProtKB">
        <authorList>
            <consortium name="Ensembl"/>
        </authorList>
    </citation>
    <scope>IDENTIFICATION</scope>
</reference>
<dbReference type="SUPFAM" id="SSF54534">
    <property type="entry name" value="FKBP-like"/>
    <property type="match status" value="1"/>
</dbReference>
<protein>
    <recommendedName>
        <fullName evidence="4">peptidylprolyl isomerase</fullName>
        <ecNumber evidence="4">5.2.1.8</ecNumber>
    </recommendedName>
</protein>
<keyword evidence="4" id="KW-0697">Rotamase</keyword>
<dbReference type="InterPro" id="IPR011990">
    <property type="entry name" value="TPR-like_helical_dom_sf"/>
</dbReference>
<keyword evidence="3 5" id="KW-0802">TPR repeat</keyword>
<dbReference type="PROSITE" id="PS50059">
    <property type="entry name" value="FKBP_PPIASE"/>
    <property type="match status" value="1"/>
</dbReference>
<evidence type="ECO:0000313" key="8">
    <source>
        <dbReference type="Ensembl" id="ENSLOCP00000001068.1"/>
    </source>
</evidence>
<dbReference type="InterPro" id="IPR042282">
    <property type="entry name" value="FKBP6/shu"/>
</dbReference>
<feature type="region of interest" description="Disordered" evidence="6">
    <location>
        <begin position="1"/>
        <end position="29"/>
    </location>
</feature>
<proteinExistence type="inferred from homology"/>
<dbReference type="Gene3D" id="3.10.50.40">
    <property type="match status" value="1"/>
</dbReference>
<dbReference type="PANTHER" id="PTHR46674">
    <property type="entry name" value="INACTIVE PEPTIDYL-PROLYL CIS-TRANS ISOMERASE FKBP6"/>
    <property type="match status" value="1"/>
</dbReference>
<evidence type="ECO:0000256" key="6">
    <source>
        <dbReference type="SAM" id="MobiDB-lite"/>
    </source>
</evidence>
<dbReference type="GeneTree" id="ENSGT00940000158514"/>
<dbReference type="EMBL" id="AHAT01005586">
    <property type="status" value="NOT_ANNOTATED_CDS"/>
    <property type="molecule type" value="Genomic_DNA"/>
</dbReference>
<dbReference type="InterPro" id="IPR001179">
    <property type="entry name" value="PPIase_FKBP_dom"/>
</dbReference>
<evidence type="ECO:0000256" key="2">
    <source>
        <dbReference type="ARBA" id="ARBA00022737"/>
    </source>
</evidence>
<organism evidence="8 9">
    <name type="scientific">Lepisosteus oculatus</name>
    <name type="common">Spotted gar</name>
    <dbReference type="NCBI Taxonomy" id="7918"/>
    <lineage>
        <taxon>Eukaryota</taxon>
        <taxon>Metazoa</taxon>
        <taxon>Chordata</taxon>
        <taxon>Craniata</taxon>
        <taxon>Vertebrata</taxon>
        <taxon>Euteleostomi</taxon>
        <taxon>Actinopterygii</taxon>
        <taxon>Neopterygii</taxon>
        <taxon>Holostei</taxon>
        <taxon>Semionotiformes</taxon>
        <taxon>Lepisosteidae</taxon>
        <taxon>Lepisosteus</taxon>
    </lineage>
</organism>
<evidence type="ECO:0000256" key="1">
    <source>
        <dbReference type="ARBA" id="ARBA00009648"/>
    </source>
</evidence>
<dbReference type="eggNOG" id="KOG0543">
    <property type="taxonomic scope" value="Eukaryota"/>
</dbReference>
<feature type="compositionally biased region" description="Polar residues" evidence="6">
    <location>
        <begin position="1"/>
        <end position="14"/>
    </location>
</feature>
<dbReference type="PROSITE" id="PS50005">
    <property type="entry name" value="TPR"/>
    <property type="match status" value="2"/>
</dbReference>
<dbReference type="PANTHER" id="PTHR46674:SF1">
    <property type="entry name" value="INACTIVE PEPTIDYL-PROLYL CIS-TRANS ISOMERASE FKBP6"/>
    <property type="match status" value="1"/>
</dbReference>
<dbReference type="FunCoup" id="W5LY61">
    <property type="interactions" value="555"/>
</dbReference>
<evidence type="ECO:0000256" key="3">
    <source>
        <dbReference type="ARBA" id="ARBA00022803"/>
    </source>
</evidence>
<feature type="repeat" description="TPR" evidence="5">
    <location>
        <begin position="227"/>
        <end position="260"/>
    </location>
</feature>
<dbReference type="Bgee" id="ENSLOCG00000000955">
    <property type="expression patterns" value="Expressed in ovary and 1 other cell type or tissue"/>
</dbReference>
<evidence type="ECO:0000256" key="5">
    <source>
        <dbReference type="PROSITE-ProRule" id="PRU00339"/>
    </source>
</evidence>
<feature type="domain" description="PPIase FKBP-type" evidence="7">
    <location>
        <begin position="61"/>
        <end position="150"/>
    </location>
</feature>
<evidence type="ECO:0000259" key="7">
    <source>
        <dbReference type="PROSITE" id="PS50059"/>
    </source>
</evidence>
<dbReference type="AlphaFoldDB" id="W5LY61"/>
<dbReference type="InterPro" id="IPR046357">
    <property type="entry name" value="PPIase_dom_sf"/>
</dbReference>